<keyword evidence="4 8" id="KW-0805">Transcription regulation</keyword>
<comment type="subunit">
    <text evidence="8">Homodimers and heterodimers.</text>
</comment>
<evidence type="ECO:0000313" key="11">
    <source>
        <dbReference type="EMBL" id="MPA33098.1"/>
    </source>
</evidence>
<dbReference type="PANTHER" id="PTHR31734:SF44">
    <property type="entry name" value="AUXIN-RESPONSIVE PROTEIN"/>
    <property type="match status" value="1"/>
</dbReference>
<evidence type="ECO:0000256" key="5">
    <source>
        <dbReference type="ARBA" id="ARBA00023163"/>
    </source>
</evidence>
<reference evidence="11" key="1">
    <citation type="submission" date="2019-08" db="EMBL/GenBank/DDBJ databases">
        <title>Reference gene set and small RNA set construction with multiple tissues from Davidia involucrata Baill.</title>
        <authorList>
            <person name="Yang H."/>
            <person name="Zhou C."/>
            <person name="Li G."/>
            <person name="Wang J."/>
            <person name="Gao P."/>
            <person name="Wang M."/>
            <person name="Wang R."/>
            <person name="Zhao Y."/>
        </authorList>
    </citation>
    <scope>NUCLEOTIDE SEQUENCE</scope>
    <source>
        <tissue evidence="11">Mixed with DoveR01_LX</tissue>
    </source>
</reference>
<evidence type="ECO:0000256" key="9">
    <source>
        <dbReference type="SAM" id="MobiDB-lite"/>
    </source>
</evidence>
<name>A0A5B6YND2_DAVIN</name>
<dbReference type="GO" id="GO:0009734">
    <property type="term" value="P:auxin-activated signaling pathway"/>
    <property type="evidence" value="ECO:0007669"/>
    <property type="project" value="UniProtKB-UniRule"/>
</dbReference>
<dbReference type="PANTHER" id="PTHR31734">
    <property type="entry name" value="AUXIN-RESPONSIVE PROTEIN IAA17"/>
    <property type="match status" value="1"/>
</dbReference>
<dbReference type="EMBL" id="GHES01002539">
    <property type="protein sequence ID" value="MPA33098.1"/>
    <property type="molecule type" value="Transcribed_RNA"/>
</dbReference>
<dbReference type="Gene3D" id="3.10.20.90">
    <property type="entry name" value="Phosphatidylinositol 3-kinase Catalytic Subunit, Chain A, domain 1"/>
    <property type="match status" value="1"/>
</dbReference>
<keyword evidence="7 8" id="KW-0927">Auxin signaling pathway</keyword>
<dbReference type="AlphaFoldDB" id="A0A5B6YND2"/>
<gene>
    <name evidence="11" type="ORF">Din_002539</name>
</gene>
<dbReference type="InterPro" id="IPR033389">
    <property type="entry name" value="AUX/IAA_dom"/>
</dbReference>
<evidence type="ECO:0000256" key="1">
    <source>
        <dbReference type="ARBA" id="ARBA00004123"/>
    </source>
</evidence>
<keyword evidence="5 8" id="KW-0804">Transcription</keyword>
<evidence type="ECO:0000256" key="6">
    <source>
        <dbReference type="ARBA" id="ARBA00023242"/>
    </source>
</evidence>
<comment type="subcellular location">
    <subcellularLocation>
        <location evidence="1 8">Nucleus</location>
    </subcellularLocation>
</comment>
<feature type="domain" description="PB1" evidence="10">
    <location>
        <begin position="145"/>
        <end position="229"/>
    </location>
</feature>
<accession>A0A5B6YND2</accession>
<dbReference type="SUPFAM" id="SSF54277">
    <property type="entry name" value="CAD &amp; PB1 domains"/>
    <property type="match status" value="1"/>
</dbReference>
<dbReference type="InterPro" id="IPR053793">
    <property type="entry name" value="PB1-like"/>
</dbReference>
<evidence type="ECO:0000259" key="10">
    <source>
        <dbReference type="PROSITE" id="PS51745"/>
    </source>
</evidence>
<dbReference type="GO" id="GO:0005634">
    <property type="term" value="C:nucleus"/>
    <property type="evidence" value="ECO:0007669"/>
    <property type="project" value="UniProtKB-SubCell"/>
</dbReference>
<proteinExistence type="inferred from homology"/>
<evidence type="ECO:0000256" key="4">
    <source>
        <dbReference type="ARBA" id="ARBA00023015"/>
    </source>
</evidence>
<dbReference type="InterPro" id="IPR003311">
    <property type="entry name" value="AUX_IAA"/>
</dbReference>
<comment type="function">
    <text evidence="8">Aux/IAA proteins are short-lived transcriptional factors that function as repressors of early auxin response genes at low auxin concentrations.</text>
</comment>
<evidence type="ECO:0000256" key="2">
    <source>
        <dbReference type="ARBA" id="ARBA00006728"/>
    </source>
</evidence>
<evidence type="ECO:0000256" key="7">
    <source>
        <dbReference type="ARBA" id="ARBA00023294"/>
    </source>
</evidence>
<evidence type="ECO:0000256" key="3">
    <source>
        <dbReference type="ARBA" id="ARBA00022491"/>
    </source>
</evidence>
<protein>
    <recommendedName>
        <fullName evidence="8">Auxin-responsive protein</fullName>
    </recommendedName>
</protein>
<dbReference type="Pfam" id="PF02309">
    <property type="entry name" value="AUX_IAA"/>
    <property type="match status" value="1"/>
</dbReference>
<dbReference type="PROSITE" id="PS51745">
    <property type="entry name" value="PB1"/>
    <property type="match status" value="1"/>
</dbReference>
<comment type="similarity">
    <text evidence="2 8">Belongs to the Aux/IAA family.</text>
</comment>
<organism evidence="11">
    <name type="scientific">Davidia involucrata</name>
    <name type="common">Dove tree</name>
    <dbReference type="NCBI Taxonomy" id="16924"/>
    <lineage>
        <taxon>Eukaryota</taxon>
        <taxon>Viridiplantae</taxon>
        <taxon>Streptophyta</taxon>
        <taxon>Embryophyta</taxon>
        <taxon>Tracheophyta</taxon>
        <taxon>Spermatophyta</taxon>
        <taxon>Magnoliopsida</taxon>
        <taxon>eudicotyledons</taxon>
        <taxon>Gunneridae</taxon>
        <taxon>Pentapetalae</taxon>
        <taxon>asterids</taxon>
        <taxon>Cornales</taxon>
        <taxon>Nyssaceae</taxon>
        <taxon>Davidia</taxon>
    </lineage>
</organism>
<keyword evidence="3 8" id="KW-0678">Repressor</keyword>
<keyword evidence="6 8" id="KW-0539">Nucleus</keyword>
<sequence>MELQLGLALPTQNPIKGFDLNNHAFKSKETVSSEPWINSCGLESNNYVKNKRCSFTEAFGEDVDDHSAKTLPLLLWNGQPNDENDGNEQKNRASHTSNKTEEEENHVVVGWPPIKSWRKKLLHHHQGGRIVNDRTAEGERGASNSMYVKVKMEGVAIGRKINLRLYHSYQTLTNSLISMFAKYQKNEKDDVRYTLAYQDKDGDWMLAGDVPWQTFIETVQRMEILRNAG</sequence>
<dbReference type="GO" id="GO:0006355">
    <property type="term" value="P:regulation of DNA-templated transcription"/>
    <property type="evidence" value="ECO:0007669"/>
    <property type="project" value="InterPro"/>
</dbReference>
<evidence type="ECO:0000256" key="8">
    <source>
        <dbReference type="RuleBase" id="RU004549"/>
    </source>
</evidence>
<feature type="region of interest" description="Disordered" evidence="9">
    <location>
        <begin position="75"/>
        <end position="106"/>
    </location>
</feature>